<dbReference type="Proteomes" id="UP001595791">
    <property type="component" value="Unassembled WGS sequence"/>
</dbReference>
<dbReference type="InterPro" id="IPR023577">
    <property type="entry name" value="CYTH_domain"/>
</dbReference>
<keyword evidence="4" id="KW-1185">Reference proteome</keyword>
<dbReference type="PROSITE" id="PS51707">
    <property type="entry name" value="CYTH"/>
    <property type="match status" value="1"/>
</dbReference>
<dbReference type="PANTHER" id="PTHR40114:SF1">
    <property type="entry name" value="SLR0698 PROTEIN"/>
    <property type="match status" value="1"/>
</dbReference>
<reference evidence="4" key="1">
    <citation type="journal article" date="2019" name="Int. J. Syst. Evol. Microbiol.">
        <title>The Global Catalogue of Microorganisms (GCM) 10K type strain sequencing project: providing services to taxonomists for standard genome sequencing and annotation.</title>
        <authorList>
            <consortium name="The Broad Institute Genomics Platform"/>
            <consortium name="The Broad Institute Genome Sequencing Center for Infectious Disease"/>
            <person name="Wu L."/>
            <person name="Ma J."/>
        </authorList>
    </citation>
    <scope>NUCLEOTIDE SEQUENCE [LARGE SCALE GENOMIC DNA]</scope>
    <source>
        <strain evidence="4">LMG 29894</strain>
    </source>
</reference>
<proteinExistence type="predicted"/>
<dbReference type="CDD" id="cd07891">
    <property type="entry name" value="CYTH-like_CthTTM-like_1"/>
    <property type="match status" value="1"/>
</dbReference>
<dbReference type="RefSeq" id="WP_378165443.1">
    <property type="nucleotide sequence ID" value="NZ_JBHSBU010000001.1"/>
</dbReference>
<feature type="region of interest" description="Disordered" evidence="1">
    <location>
        <begin position="140"/>
        <end position="164"/>
    </location>
</feature>
<comment type="caution">
    <text evidence="3">The sequence shown here is derived from an EMBL/GenBank/DDBJ whole genome shotgun (WGS) entry which is preliminary data.</text>
</comment>
<name>A0ABV8MTU8_9NEIS</name>
<dbReference type="SUPFAM" id="SSF55154">
    <property type="entry name" value="CYTH-like phosphatases"/>
    <property type="match status" value="1"/>
</dbReference>
<evidence type="ECO:0000313" key="4">
    <source>
        <dbReference type="Proteomes" id="UP001595791"/>
    </source>
</evidence>
<sequence>MNLEIERRFRVRDAGWRALAEGEWLKQGYLSVDPQRTVRVRVKGEQAWLTLKSLITEVARHEFEYPIPCRDADAILAAMCPFVVEKRRYRIEHAGLTWEVDEFFGANAGLVLAEVELASEDQPYQRPDWLGDEVTHDPRYTNSYLSEHPWPSWPDNQPAGEENR</sequence>
<protein>
    <submittedName>
        <fullName evidence="3">CYTH domain-containing protein</fullName>
    </submittedName>
</protein>
<evidence type="ECO:0000256" key="1">
    <source>
        <dbReference type="SAM" id="MobiDB-lite"/>
    </source>
</evidence>
<dbReference type="EMBL" id="JBHSBU010000001">
    <property type="protein sequence ID" value="MFC4160523.1"/>
    <property type="molecule type" value="Genomic_DNA"/>
</dbReference>
<dbReference type="Gene3D" id="2.40.320.10">
    <property type="entry name" value="Hypothetical Protein Pfu-838710-001"/>
    <property type="match status" value="1"/>
</dbReference>
<dbReference type="PIRSF" id="PIRSF016487">
    <property type="entry name" value="CYTH_UCP016487"/>
    <property type="match status" value="1"/>
</dbReference>
<gene>
    <name evidence="3" type="ORF">ACFOW7_14375</name>
</gene>
<accession>A0ABV8MTU8</accession>
<dbReference type="PANTHER" id="PTHR40114">
    <property type="entry name" value="SLR0698 PROTEIN"/>
    <property type="match status" value="1"/>
</dbReference>
<evidence type="ECO:0000313" key="3">
    <source>
        <dbReference type="EMBL" id="MFC4160523.1"/>
    </source>
</evidence>
<dbReference type="SMART" id="SM01118">
    <property type="entry name" value="CYTH"/>
    <property type="match status" value="1"/>
</dbReference>
<dbReference type="InterPro" id="IPR012042">
    <property type="entry name" value="NeuTTM/CthTTM-like"/>
</dbReference>
<evidence type="ECO:0000259" key="2">
    <source>
        <dbReference type="PROSITE" id="PS51707"/>
    </source>
</evidence>
<feature type="domain" description="CYTH" evidence="2">
    <location>
        <begin position="2"/>
        <end position="147"/>
    </location>
</feature>
<dbReference type="Pfam" id="PF01928">
    <property type="entry name" value="CYTH"/>
    <property type="match status" value="1"/>
</dbReference>
<dbReference type="InterPro" id="IPR033469">
    <property type="entry name" value="CYTH-like_dom_sf"/>
</dbReference>
<organism evidence="3 4">
    <name type="scientific">Chitinimonas lacunae</name>
    <dbReference type="NCBI Taxonomy" id="1963018"/>
    <lineage>
        <taxon>Bacteria</taxon>
        <taxon>Pseudomonadati</taxon>
        <taxon>Pseudomonadota</taxon>
        <taxon>Betaproteobacteria</taxon>
        <taxon>Neisseriales</taxon>
        <taxon>Chitinibacteraceae</taxon>
        <taxon>Chitinimonas</taxon>
    </lineage>
</organism>